<dbReference type="OrthoDB" id="10256606at2759"/>
<proteinExistence type="predicted"/>
<dbReference type="GO" id="GO:0000428">
    <property type="term" value="C:DNA-directed RNA polymerase complex"/>
    <property type="evidence" value="ECO:0007669"/>
    <property type="project" value="UniProtKB-KW"/>
</dbReference>
<keyword evidence="2" id="KW-0804">Transcription</keyword>
<evidence type="ECO:0000256" key="1">
    <source>
        <dbReference type="ARBA" id="ARBA00022478"/>
    </source>
</evidence>
<dbReference type="Proteomes" id="UP000219338">
    <property type="component" value="Unassembled WGS sequence"/>
</dbReference>
<dbReference type="STRING" id="47428.A0A284RY38"/>
<organism evidence="3 4">
    <name type="scientific">Armillaria ostoyae</name>
    <name type="common">Armillaria root rot fungus</name>
    <dbReference type="NCBI Taxonomy" id="47428"/>
    <lineage>
        <taxon>Eukaryota</taxon>
        <taxon>Fungi</taxon>
        <taxon>Dikarya</taxon>
        <taxon>Basidiomycota</taxon>
        <taxon>Agaricomycotina</taxon>
        <taxon>Agaricomycetes</taxon>
        <taxon>Agaricomycetidae</taxon>
        <taxon>Agaricales</taxon>
        <taxon>Marasmiineae</taxon>
        <taxon>Physalacriaceae</taxon>
        <taxon>Armillaria</taxon>
    </lineage>
</organism>
<dbReference type="SUPFAM" id="SSF88798">
    <property type="entry name" value="N-terminal, heterodimerisation domain of RBP7 (RpoE)"/>
    <property type="match status" value="1"/>
</dbReference>
<dbReference type="InterPro" id="IPR036898">
    <property type="entry name" value="RNA_pol_Rpb7-like_N_sf"/>
</dbReference>
<keyword evidence="4" id="KW-1185">Reference proteome</keyword>
<sequence>MFNLAILKDAIGVHLSNFGIPPETVLIAKLKKKAGEGKVRYRDGFLYHKVIVRLLALTLSGAPYKQNSTA</sequence>
<evidence type="ECO:0000313" key="3">
    <source>
        <dbReference type="EMBL" id="SJL13662.1"/>
    </source>
</evidence>
<accession>A0A284RY38</accession>
<evidence type="ECO:0000313" key="4">
    <source>
        <dbReference type="Proteomes" id="UP000219338"/>
    </source>
</evidence>
<gene>
    <name evidence="3" type="ORF">ARMOST_17109</name>
</gene>
<keyword evidence="1" id="KW-0240">DNA-directed RNA polymerase</keyword>
<dbReference type="EMBL" id="FUEG01000020">
    <property type="protein sequence ID" value="SJL13662.1"/>
    <property type="molecule type" value="Genomic_DNA"/>
</dbReference>
<dbReference type="AlphaFoldDB" id="A0A284RY38"/>
<protein>
    <submittedName>
        <fullName evidence="3">Uncharacterized protein</fullName>
    </submittedName>
</protein>
<evidence type="ECO:0000256" key="2">
    <source>
        <dbReference type="ARBA" id="ARBA00023163"/>
    </source>
</evidence>
<name>A0A284RY38_ARMOS</name>
<reference evidence="4" key="1">
    <citation type="journal article" date="2017" name="Nat. Ecol. Evol.">
        <title>Genome expansion and lineage-specific genetic innovations in the forest pathogenic fungi Armillaria.</title>
        <authorList>
            <person name="Sipos G."/>
            <person name="Prasanna A.N."/>
            <person name="Walter M.C."/>
            <person name="O'Connor E."/>
            <person name="Balint B."/>
            <person name="Krizsan K."/>
            <person name="Kiss B."/>
            <person name="Hess J."/>
            <person name="Varga T."/>
            <person name="Slot J."/>
            <person name="Riley R."/>
            <person name="Boka B."/>
            <person name="Rigling D."/>
            <person name="Barry K."/>
            <person name="Lee J."/>
            <person name="Mihaltcheva S."/>
            <person name="LaButti K."/>
            <person name="Lipzen A."/>
            <person name="Waldron R."/>
            <person name="Moloney N.M."/>
            <person name="Sperisen C."/>
            <person name="Kredics L."/>
            <person name="Vagvoelgyi C."/>
            <person name="Patrignani A."/>
            <person name="Fitzpatrick D."/>
            <person name="Nagy I."/>
            <person name="Doyle S."/>
            <person name="Anderson J.B."/>
            <person name="Grigoriev I.V."/>
            <person name="Gueldener U."/>
            <person name="Muensterkoetter M."/>
            <person name="Nagy L.G."/>
        </authorList>
    </citation>
    <scope>NUCLEOTIDE SEQUENCE [LARGE SCALE GENOMIC DNA]</scope>
    <source>
        <strain evidence="4">C18/9</strain>
    </source>
</reference>